<sequence length="45" mass="4865">MELLLVLILGYAIGSLKTPTPKQTYRGGGVRVCNNITPPTKPPKK</sequence>
<evidence type="ECO:0000313" key="1">
    <source>
        <dbReference type="EMBL" id="SHH49466.1"/>
    </source>
</evidence>
<protein>
    <submittedName>
        <fullName evidence="1">Uncharacterized protein</fullName>
    </submittedName>
</protein>
<accession>A0A1M5TFH9</accession>
<reference evidence="1 2" key="1">
    <citation type="submission" date="2016-11" db="EMBL/GenBank/DDBJ databases">
        <authorList>
            <person name="Jaros S."/>
            <person name="Januszkiewicz K."/>
            <person name="Wedrychowicz H."/>
        </authorList>
    </citation>
    <scope>NUCLEOTIDE SEQUENCE [LARGE SCALE GENOMIC DNA]</scope>
    <source>
        <strain evidence="1 2">DSM 6191</strain>
    </source>
</reference>
<gene>
    <name evidence="1" type="ORF">SAMN02745941_00199</name>
</gene>
<dbReference type="Proteomes" id="UP000184241">
    <property type="component" value="Unassembled WGS sequence"/>
</dbReference>
<proteinExistence type="predicted"/>
<organism evidence="1 2">
    <name type="scientific">Clostridium intestinale DSM 6191</name>
    <dbReference type="NCBI Taxonomy" id="1121320"/>
    <lineage>
        <taxon>Bacteria</taxon>
        <taxon>Bacillati</taxon>
        <taxon>Bacillota</taxon>
        <taxon>Clostridia</taxon>
        <taxon>Eubacteriales</taxon>
        <taxon>Clostridiaceae</taxon>
        <taxon>Clostridium</taxon>
    </lineage>
</organism>
<dbReference type="EMBL" id="FQXU01000003">
    <property type="protein sequence ID" value="SHH49466.1"/>
    <property type="molecule type" value="Genomic_DNA"/>
</dbReference>
<dbReference type="AlphaFoldDB" id="A0A1M5TFH9"/>
<evidence type="ECO:0000313" key="2">
    <source>
        <dbReference type="Proteomes" id="UP000184241"/>
    </source>
</evidence>
<dbReference type="RefSeq" id="WP_175550824.1">
    <property type="nucleotide sequence ID" value="NZ_FQXU01000003.1"/>
</dbReference>
<name>A0A1M5TFH9_9CLOT</name>